<dbReference type="EMBL" id="JAVFWL010000002">
    <property type="protein sequence ID" value="KAK6739333.1"/>
    <property type="molecule type" value="Genomic_DNA"/>
</dbReference>
<protein>
    <recommendedName>
        <fullName evidence="3">Reverse transcriptase domain-containing protein</fullName>
    </recommendedName>
</protein>
<comment type="caution">
    <text evidence="1">The sequence shown here is derived from an EMBL/GenBank/DDBJ whole genome shotgun (WGS) entry which is preliminary data.</text>
</comment>
<sequence>MIALQKIKIRRSDIRQTDDGTLVIRGKTFPSQNASGVGFVVHLSVIHLVDSYEILLPRLAILAFTLCAKNPSKSSTATRQHQQLMIPDLMRSPRSWMVMRSDLQQKVLLQHPCRDLQRKRAGIKTAIVSPDGFLLFASTLAEIDHILTNQRWCLLDVSAAPLFCSGSSPMEKNICYPERRKEAVYADCILEDSLSKLHGSHPDLVEGLDEFWMLEFCGKYRLTLVLNFVDYEKAFNSVETNAILSALVDRGADES</sequence>
<keyword evidence="2" id="KW-1185">Reference proteome</keyword>
<reference evidence="1 2" key="1">
    <citation type="submission" date="2023-08" db="EMBL/GenBank/DDBJ databases">
        <title>A Necator americanus chromosomal reference genome.</title>
        <authorList>
            <person name="Ilik V."/>
            <person name="Petrzelkova K.J."/>
            <person name="Pardy F."/>
            <person name="Fuh T."/>
            <person name="Niatou-Singa F.S."/>
            <person name="Gouil Q."/>
            <person name="Baker L."/>
            <person name="Ritchie M.E."/>
            <person name="Jex A.R."/>
            <person name="Gazzola D."/>
            <person name="Li H."/>
            <person name="Toshio Fujiwara R."/>
            <person name="Zhan B."/>
            <person name="Aroian R.V."/>
            <person name="Pafco B."/>
            <person name="Schwarz E.M."/>
        </authorList>
    </citation>
    <scope>NUCLEOTIDE SEQUENCE [LARGE SCALE GENOMIC DNA]</scope>
    <source>
        <strain evidence="1 2">Aroian</strain>
        <tissue evidence="1">Whole animal</tissue>
    </source>
</reference>
<name>A0ABR1CLS8_NECAM</name>
<evidence type="ECO:0000313" key="1">
    <source>
        <dbReference type="EMBL" id="KAK6739333.1"/>
    </source>
</evidence>
<gene>
    <name evidence="1" type="primary">Necator_chrII.g8814</name>
    <name evidence="1" type="ORF">RB195_021019</name>
</gene>
<dbReference type="Proteomes" id="UP001303046">
    <property type="component" value="Unassembled WGS sequence"/>
</dbReference>
<proteinExistence type="predicted"/>
<evidence type="ECO:0008006" key="3">
    <source>
        <dbReference type="Google" id="ProtNLM"/>
    </source>
</evidence>
<accession>A0ABR1CLS8</accession>
<organism evidence="1 2">
    <name type="scientific">Necator americanus</name>
    <name type="common">Human hookworm</name>
    <dbReference type="NCBI Taxonomy" id="51031"/>
    <lineage>
        <taxon>Eukaryota</taxon>
        <taxon>Metazoa</taxon>
        <taxon>Ecdysozoa</taxon>
        <taxon>Nematoda</taxon>
        <taxon>Chromadorea</taxon>
        <taxon>Rhabditida</taxon>
        <taxon>Rhabditina</taxon>
        <taxon>Rhabditomorpha</taxon>
        <taxon>Strongyloidea</taxon>
        <taxon>Ancylostomatidae</taxon>
        <taxon>Bunostominae</taxon>
        <taxon>Necator</taxon>
    </lineage>
</organism>
<evidence type="ECO:0000313" key="2">
    <source>
        <dbReference type="Proteomes" id="UP001303046"/>
    </source>
</evidence>